<dbReference type="GeneID" id="8622858"/>
<dbReference type="eggNOG" id="KOG1543">
    <property type="taxonomic scope" value="Eukaryota"/>
</dbReference>
<dbReference type="EMBL" id="AAFI02000040">
    <property type="protein sequence ID" value="EAL66836.1"/>
    <property type="molecule type" value="Genomic_DNA"/>
</dbReference>
<dbReference type="GO" id="GO:0005615">
    <property type="term" value="C:extracellular space"/>
    <property type="evidence" value="ECO:0000318"/>
    <property type="project" value="GO_Central"/>
</dbReference>
<dbReference type="Proteomes" id="UP000002195">
    <property type="component" value="Unassembled WGS sequence"/>
</dbReference>
<comment type="subcellular location">
    <subcellularLocation>
        <location evidence="1">Secreted</location>
    </subcellularLocation>
</comment>
<dbReference type="GO" id="GO:0030154">
    <property type="term" value="P:cell differentiation"/>
    <property type="evidence" value="ECO:0007669"/>
    <property type="project" value="UniProtKB-KW"/>
</dbReference>
<keyword evidence="4 8" id="KW-0732">Signal</keyword>
<dbReference type="FunFam" id="3.90.70.10:FF:000360">
    <property type="entry name" value="Uncharacterized protein"/>
    <property type="match status" value="1"/>
</dbReference>
<dbReference type="Pfam" id="PF08246">
    <property type="entry name" value="Inhibitor_I29"/>
    <property type="match status" value="1"/>
</dbReference>
<dbReference type="SUPFAM" id="SSF49384">
    <property type="entry name" value="Carbohydrate-binding domain"/>
    <property type="match status" value="2"/>
</dbReference>
<keyword evidence="2" id="KW-0217">Developmental protein</keyword>
<sequence length="664" mass="75614">MKVGILFVLIIFLLFSSLFTFSLCKHDDNDDYDIKVNTKVKDQGDEITVKVIIKNNHDHDHEHQPHKELDDIQDDKANRCKGFNINNNNVDGSDSLDSEIGSGGDISNDSNGDNENNEENAKRLHNHVHHHHHDGRDICGCIFGRYGKDCRKRELEYQNSFIQWSNQFNRTYRADQFLLKYEAFKDSSRFIEQYKRENQNSTMELGLTQFSDMTHDEFLNVYTSKLYEFNLNETTPSNSSCSVNITQTIVNSWNDGNQDFIQVQVVITNIGPTTIRSFSFKLNNIISIWEVETLSSNSYQLPNWVGSISSGSSHSFGYIQQSNQTTPLTDETSTCDELPTPTPTTPTSSCNANVTQTITSSWRENNQDYIQVETIITNIGQSMIQSYTFELNDIQSIWEIQTLSNNTFTLPNWKNSIEVGSSHTFGYIQKAYSINPLLSVNKVCQESSSSSSSNITTDEPSKSRLLKWSRPISIDWRTWGMVSKVKNQGSCGSCYAFSTVGALESHYYRKNNRMLDLSEQNLVDCTASNKYRNGGCSGGWMHNCYSYIQENGGINQESTYPYEGKFGQCRYNSGDAQSRISKFVMIKQHDEEDLADTVASVGPVSVAYDASTREFMYYSRGIYYSDNCNKYRTTHAVVVVGYDNENGVDYWIIKVKYIILCPII</sequence>
<keyword evidence="6" id="KW-0749">Sporulation</keyword>
<dbReference type="FunFam" id="2.60.40.290:FF:000002">
    <property type="entry name" value="Stalk-specific protein B"/>
    <property type="match status" value="1"/>
</dbReference>
<dbReference type="GlyGen" id="Q54UH2">
    <property type="glycosylation" value="2 sites"/>
</dbReference>
<evidence type="ECO:0000313" key="13">
    <source>
        <dbReference type="Proteomes" id="UP000002195"/>
    </source>
</evidence>
<feature type="region of interest" description="Disordered" evidence="7">
    <location>
        <begin position="83"/>
        <end position="118"/>
    </location>
</feature>
<dbReference type="CDD" id="cd02248">
    <property type="entry name" value="Peptidase_C1A"/>
    <property type="match status" value="1"/>
</dbReference>
<dbReference type="InterPro" id="IPR012291">
    <property type="entry name" value="CBM2_carb-bd_dom_sf"/>
</dbReference>
<dbReference type="PROSITE" id="PS00139">
    <property type="entry name" value="THIOL_PROTEASE_CYS"/>
    <property type="match status" value="1"/>
</dbReference>
<evidence type="ECO:0000256" key="5">
    <source>
        <dbReference type="ARBA" id="ARBA00022782"/>
    </source>
</evidence>
<evidence type="ECO:0000259" key="10">
    <source>
        <dbReference type="SMART" id="SM00848"/>
    </source>
</evidence>
<feature type="signal peptide" evidence="8">
    <location>
        <begin position="1"/>
        <end position="24"/>
    </location>
</feature>
<organism evidence="12 13">
    <name type="scientific">Dictyostelium discoideum</name>
    <name type="common">Social amoeba</name>
    <dbReference type="NCBI Taxonomy" id="44689"/>
    <lineage>
        <taxon>Eukaryota</taxon>
        <taxon>Amoebozoa</taxon>
        <taxon>Evosea</taxon>
        <taxon>Eumycetozoa</taxon>
        <taxon>Dictyostelia</taxon>
        <taxon>Dictyosteliales</taxon>
        <taxon>Dictyosteliaceae</taxon>
        <taxon>Dictyostelium</taxon>
    </lineage>
</organism>
<dbReference type="Gene3D" id="2.60.40.290">
    <property type="match status" value="1"/>
</dbReference>
<dbReference type="FunFam" id="1.10.287.2250:FF:000008">
    <property type="entry name" value="Uncharacterized protein"/>
    <property type="match status" value="1"/>
</dbReference>
<evidence type="ECO:0000256" key="7">
    <source>
        <dbReference type="SAM" id="MobiDB-lite"/>
    </source>
</evidence>
<evidence type="ECO:0000259" key="9">
    <source>
        <dbReference type="SMART" id="SM00645"/>
    </source>
</evidence>
<keyword evidence="13" id="KW-1185">Reference proteome</keyword>
<dbReference type="InterPro" id="IPR008965">
    <property type="entry name" value="CBM2/CBM3_carb-bd_dom_sf"/>
</dbReference>
<dbReference type="GO" id="GO:0004553">
    <property type="term" value="F:hydrolase activity, hydrolyzing O-glycosyl compounds"/>
    <property type="evidence" value="ECO:0007669"/>
    <property type="project" value="InterPro"/>
</dbReference>
<dbReference type="InterPro" id="IPR000169">
    <property type="entry name" value="Pept_cys_AS"/>
</dbReference>
<feature type="domain" description="Peptidase C1A papain C-terminal" evidence="9">
    <location>
        <begin position="470"/>
        <end position="663"/>
    </location>
</feature>
<evidence type="ECO:0000256" key="3">
    <source>
        <dbReference type="ARBA" id="ARBA00022525"/>
    </source>
</evidence>
<evidence type="ECO:0000256" key="2">
    <source>
        <dbReference type="ARBA" id="ARBA00022473"/>
    </source>
</evidence>
<dbReference type="PRINTS" id="PR00705">
    <property type="entry name" value="PAPAIN"/>
</dbReference>
<dbReference type="InterPro" id="IPR039417">
    <property type="entry name" value="Peptidase_C1A_papain-like"/>
</dbReference>
<dbReference type="HOGENOM" id="CLU_413585_0_0_1"/>
<feature type="compositionally biased region" description="Low complexity" evidence="7">
    <location>
        <begin position="91"/>
        <end position="114"/>
    </location>
</feature>
<dbReference type="PROSITE" id="PS00639">
    <property type="entry name" value="THIOL_PROTEASE_HIS"/>
    <property type="match status" value="1"/>
</dbReference>
<dbReference type="InParanoid" id="Q54UH2"/>
<evidence type="ECO:0000256" key="1">
    <source>
        <dbReference type="ARBA" id="ARBA00004613"/>
    </source>
</evidence>
<dbReference type="Gene3D" id="1.10.287.2250">
    <property type="match status" value="1"/>
</dbReference>
<dbReference type="PaxDb" id="44689-DDB0204000"/>
<dbReference type="AlphaFoldDB" id="Q54UH2"/>
<evidence type="ECO:0000259" key="11">
    <source>
        <dbReference type="SMART" id="SM01063"/>
    </source>
</evidence>
<gene>
    <name evidence="12" type="ORF">DDB_G0281079</name>
</gene>
<feature type="domain" description="Cathepsin propeptide inhibitor" evidence="10">
    <location>
        <begin position="161"/>
        <end position="218"/>
    </location>
</feature>
<evidence type="ECO:0000256" key="8">
    <source>
        <dbReference type="SAM" id="SignalP"/>
    </source>
</evidence>
<dbReference type="PANTHER" id="PTHR33239">
    <property type="entry name" value="CELLULOSE-BINDING DOMAIN-CONTAINING PROTEIN-RELATED"/>
    <property type="match status" value="1"/>
</dbReference>
<dbReference type="SMR" id="Q54UH2"/>
<dbReference type="FunCoup" id="Q54UH2">
    <property type="interactions" value="8"/>
</dbReference>
<evidence type="ECO:0000256" key="4">
    <source>
        <dbReference type="ARBA" id="ARBA00022729"/>
    </source>
</evidence>
<dbReference type="OMA" id="IYYSANC"/>
<keyword evidence="3" id="KW-0964">Secreted</keyword>
<dbReference type="SMART" id="SM00848">
    <property type="entry name" value="Inhibitor_I29"/>
    <property type="match status" value="1"/>
</dbReference>
<dbReference type="InterPro" id="IPR000668">
    <property type="entry name" value="Peptidase_C1A_C"/>
</dbReference>
<dbReference type="Pfam" id="PF09478">
    <property type="entry name" value="CBM49"/>
    <property type="match status" value="2"/>
</dbReference>
<dbReference type="KEGG" id="ddi:DDB_G0281079"/>
<dbReference type="GO" id="GO:0051603">
    <property type="term" value="P:proteolysis involved in protein catabolic process"/>
    <property type="evidence" value="ECO:0000318"/>
    <property type="project" value="GO_Central"/>
</dbReference>
<feature type="domain" description="Carbohydrate binding" evidence="11">
    <location>
        <begin position="352"/>
        <end position="432"/>
    </location>
</feature>
<dbReference type="GO" id="GO:0030435">
    <property type="term" value="P:sporulation resulting in formation of a cellular spore"/>
    <property type="evidence" value="ECO:0007669"/>
    <property type="project" value="UniProtKB-KW"/>
</dbReference>
<name>Q54UH2_DICDI</name>
<comment type="caution">
    <text evidence="12">The sequence shown here is derived from an EMBL/GenBank/DDBJ whole genome shotgun (WGS) entry which is preliminary data.</text>
</comment>
<feature type="domain" description="Carbohydrate binding" evidence="11">
    <location>
        <begin position="243"/>
        <end position="323"/>
    </location>
</feature>
<dbReference type="InterPro" id="IPR013201">
    <property type="entry name" value="Prot_inhib_I29"/>
</dbReference>
<dbReference type="GO" id="GO:0030247">
    <property type="term" value="F:polysaccharide binding"/>
    <property type="evidence" value="ECO:0007669"/>
    <property type="project" value="InterPro"/>
</dbReference>
<dbReference type="InterPro" id="IPR025660">
    <property type="entry name" value="Pept_his_AS"/>
</dbReference>
<proteinExistence type="predicted"/>
<dbReference type="PANTHER" id="PTHR33239:SF19">
    <property type="entry name" value="CARBOHYDRATE BINDING DOMAIN-CONTAINING PROTEIN-RELATED"/>
    <property type="match status" value="1"/>
</dbReference>
<dbReference type="Pfam" id="PF00112">
    <property type="entry name" value="Peptidase_C1"/>
    <property type="match status" value="1"/>
</dbReference>
<dbReference type="GO" id="GO:0004197">
    <property type="term" value="F:cysteine-type endopeptidase activity"/>
    <property type="evidence" value="ECO:0000318"/>
    <property type="project" value="GO_Central"/>
</dbReference>
<feature type="region of interest" description="Disordered" evidence="7">
    <location>
        <begin position="324"/>
        <end position="349"/>
    </location>
</feature>
<dbReference type="VEuPathDB" id="AmoebaDB:DDB_G0281079"/>
<dbReference type="InterPro" id="IPR019028">
    <property type="entry name" value="CBM_49"/>
</dbReference>
<dbReference type="InterPro" id="IPR038765">
    <property type="entry name" value="Papain-like_cys_pep_sf"/>
</dbReference>
<accession>Q54UH2</accession>
<reference evidence="12 13" key="1">
    <citation type="journal article" date="2005" name="Nature">
        <title>The genome of the social amoeba Dictyostelium discoideum.</title>
        <authorList>
            <consortium name="The Dictyostelium discoideum Sequencing Consortium"/>
            <person name="Eichinger L."/>
            <person name="Pachebat J.A."/>
            <person name="Glockner G."/>
            <person name="Rajandream M.A."/>
            <person name="Sucgang R."/>
            <person name="Berriman M."/>
            <person name="Song J."/>
            <person name="Olsen R."/>
            <person name="Szafranski K."/>
            <person name="Xu Q."/>
            <person name="Tunggal B."/>
            <person name="Kummerfeld S."/>
            <person name="Madera M."/>
            <person name="Konfortov B.A."/>
            <person name="Rivero F."/>
            <person name="Bankier A.T."/>
            <person name="Lehmann R."/>
            <person name="Hamlin N."/>
            <person name="Davies R."/>
            <person name="Gaudet P."/>
            <person name="Fey P."/>
            <person name="Pilcher K."/>
            <person name="Chen G."/>
            <person name="Saunders D."/>
            <person name="Sodergren E."/>
            <person name="Davis P."/>
            <person name="Kerhornou A."/>
            <person name="Nie X."/>
            <person name="Hall N."/>
            <person name="Anjard C."/>
            <person name="Hemphill L."/>
            <person name="Bason N."/>
            <person name="Farbrother P."/>
            <person name="Desany B."/>
            <person name="Just E."/>
            <person name="Morio T."/>
            <person name="Rost R."/>
            <person name="Churcher C."/>
            <person name="Cooper J."/>
            <person name="Haydock S."/>
            <person name="van Driessche N."/>
            <person name="Cronin A."/>
            <person name="Goodhead I."/>
            <person name="Muzny D."/>
            <person name="Mourier T."/>
            <person name="Pain A."/>
            <person name="Lu M."/>
            <person name="Harper D."/>
            <person name="Lindsay R."/>
            <person name="Hauser H."/>
            <person name="James K."/>
            <person name="Quiles M."/>
            <person name="Madan Babu M."/>
            <person name="Saito T."/>
            <person name="Buchrieser C."/>
            <person name="Wardroper A."/>
            <person name="Felder M."/>
            <person name="Thangavelu M."/>
            <person name="Johnson D."/>
            <person name="Knights A."/>
            <person name="Loulseged H."/>
            <person name="Mungall K."/>
            <person name="Oliver K."/>
            <person name="Price C."/>
            <person name="Quail M.A."/>
            <person name="Urushihara H."/>
            <person name="Hernandez J."/>
            <person name="Rabbinowitsch E."/>
            <person name="Steffen D."/>
            <person name="Sanders M."/>
            <person name="Ma J."/>
            <person name="Kohara Y."/>
            <person name="Sharp S."/>
            <person name="Simmonds M."/>
            <person name="Spiegler S."/>
            <person name="Tivey A."/>
            <person name="Sugano S."/>
            <person name="White B."/>
            <person name="Walker D."/>
            <person name="Woodward J."/>
            <person name="Winckler T."/>
            <person name="Tanaka Y."/>
            <person name="Shaulsky G."/>
            <person name="Schleicher M."/>
            <person name="Weinstock G."/>
            <person name="Rosenthal A."/>
            <person name="Cox E.C."/>
            <person name="Chisholm R.L."/>
            <person name="Gibbs R."/>
            <person name="Loomis W.F."/>
            <person name="Platzer M."/>
            <person name="Kay R.R."/>
            <person name="Williams J."/>
            <person name="Dear P.H."/>
            <person name="Noegel A.A."/>
            <person name="Barrell B."/>
            <person name="Kuspa A."/>
        </authorList>
    </citation>
    <scope>NUCLEOTIDE SEQUENCE [LARGE SCALE GENOMIC DNA]</scope>
    <source>
        <strain evidence="12 13">AX4</strain>
    </source>
</reference>
<dbReference type="GO" id="GO:0005764">
    <property type="term" value="C:lysosome"/>
    <property type="evidence" value="ECO:0000318"/>
    <property type="project" value="GO_Central"/>
</dbReference>
<dbReference type="SMART" id="SM00645">
    <property type="entry name" value="Pept_C1"/>
    <property type="match status" value="1"/>
</dbReference>
<dbReference type="RefSeq" id="XP_640804.1">
    <property type="nucleotide sequence ID" value="XM_635712.1"/>
</dbReference>
<keyword evidence="5" id="KW-0221">Differentiation</keyword>
<evidence type="ECO:0000313" key="12">
    <source>
        <dbReference type="EMBL" id="EAL66836.1"/>
    </source>
</evidence>
<dbReference type="SMART" id="SM01063">
    <property type="entry name" value="CBM49"/>
    <property type="match status" value="2"/>
</dbReference>
<protein>
    <submittedName>
        <fullName evidence="12">Uncharacterized protein</fullName>
    </submittedName>
</protein>
<dbReference type="InterPro" id="IPR052879">
    <property type="entry name" value="Dd_Spore_Germination_Stalk"/>
</dbReference>
<dbReference type="SUPFAM" id="SSF54001">
    <property type="entry name" value="Cysteine proteinases"/>
    <property type="match status" value="2"/>
</dbReference>
<feature type="chain" id="PRO_5004249427" evidence="8">
    <location>
        <begin position="25"/>
        <end position="664"/>
    </location>
</feature>
<evidence type="ECO:0000256" key="6">
    <source>
        <dbReference type="ARBA" id="ARBA00022969"/>
    </source>
</evidence>
<dbReference type="dictyBase" id="DDB_G0281079"/>
<dbReference type="Gene3D" id="3.90.70.10">
    <property type="entry name" value="Cysteine proteinases"/>
    <property type="match status" value="1"/>
</dbReference>